<gene>
    <name evidence="7" type="ORF">A9F13_11g01903</name>
</gene>
<evidence type="ECO:0000256" key="3">
    <source>
        <dbReference type="ARBA" id="ARBA00023242"/>
    </source>
</evidence>
<dbReference type="InterPro" id="IPR052626">
    <property type="entry name" value="SWT1_Regulator"/>
</dbReference>
<dbReference type="EMBL" id="LYUB02000011">
    <property type="protein sequence ID" value="OVF07839.1"/>
    <property type="molecule type" value="Genomic_DNA"/>
</dbReference>
<dbReference type="GO" id="GO:0005737">
    <property type="term" value="C:cytoplasm"/>
    <property type="evidence" value="ECO:0007669"/>
    <property type="project" value="EnsemblFungi"/>
</dbReference>
<evidence type="ECO:0000313" key="7">
    <source>
        <dbReference type="EMBL" id="OVF07839.1"/>
    </source>
</evidence>
<organism evidence="7 8">
    <name type="scientific">Clavispora lusitaniae</name>
    <name type="common">Candida lusitaniae</name>
    <dbReference type="NCBI Taxonomy" id="36911"/>
    <lineage>
        <taxon>Eukaryota</taxon>
        <taxon>Fungi</taxon>
        <taxon>Dikarya</taxon>
        <taxon>Ascomycota</taxon>
        <taxon>Saccharomycotina</taxon>
        <taxon>Pichiomycetes</taxon>
        <taxon>Metschnikowiaceae</taxon>
        <taxon>Clavispora</taxon>
    </lineage>
</organism>
<dbReference type="SUPFAM" id="SSF88723">
    <property type="entry name" value="PIN domain-like"/>
    <property type="match status" value="1"/>
</dbReference>
<evidence type="ECO:0000256" key="2">
    <source>
        <dbReference type="ARBA" id="ARBA00023163"/>
    </source>
</evidence>
<evidence type="ECO:0000256" key="5">
    <source>
        <dbReference type="ARBA" id="ARBA00074620"/>
    </source>
</evidence>
<dbReference type="Pfam" id="PF21693">
    <property type="entry name" value="SWT1_3rd"/>
    <property type="match status" value="1"/>
</dbReference>
<dbReference type="CDD" id="cd18727">
    <property type="entry name" value="PIN_Swt1-like"/>
    <property type="match status" value="1"/>
</dbReference>
<evidence type="ECO:0000313" key="8">
    <source>
        <dbReference type="Proteomes" id="UP000195602"/>
    </source>
</evidence>
<protein>
    <recommendedName>
        <fullName evidence="5">Transcriptional protein SWT1</fullName>
    </recommendedName>
</protein>
<proteinExistence type="inferred from homology"/>
<dbReference type="SMART" id="SM00670">
    <property type="entry name" value="PINc"/>
    <property type="match status" value="1"/>
</dbReference>
<dbReference type="GO" id="GO:0071032">
    <property type="term" value="P:nuclear mRNA surveillance of mRNP export"/>
    <property type="evidence" value="ECO:0007669"/>
    <property type="project" value="EnsemblFungi"/>
</dbReference>
<dbReference type="InterPro" id="IPR002716">
    <property type="entry name" value="PIN_dom"/>
</dbReference>
<comment type="similarity">
    <text evidence="4">Belongs to the SWT1 family.</text>
</comment>
<dbReference type="InterPro" id="IPR029060">
    <property type="entry name" value="PIN-like_dom_sf"/>
</dbReference>
<keyword evidence="3" id="KW-0539">Nucleus</keyword>
<dbReference type="AlphaFoldDB" id="A0AA91PYB5"/>
<comment type="subcellular location">
    <subcellularLocation>
        <location evidence="1">Nucleus</location>
    </subcellularLocation>
</comment>
<name>A0AA91PYB5_CLALS</name>
<dbReference type="Gene3D" id="3.40.50.1010">
    <property type="entry name" value="5'-nuclease"/>
    <property type="match status" value="1"/>
</dbReference>
<feature type="domain" description="PIN" evidence="6">
    <location>
        <begin position="113"/>
        <end position="243"/>
    </location>
</feature>
<dbReference type="GO" id="GO:0005634">
    <property type="term" value="C:nucleus"/>
    <property type="evidence" value="ECO:0007669"/>
    <property type="project" value="UniProtKB-SubCell"/>
</dbReference>
<dbReference type="PANTHER" id="PTHR16161">
    <property type="entry name" value="TRANSCRIPTIONAL PROTEIN SWT1"/>
    <property type="match status" value="1"/>
</dbReference>
<evidence type="ECO:0000256" key="4">
    <source>
        <dbReference type="ARBA" id="ARBA00060839"/>
    </source>
</evidence>
<dbReference type="InterPro" id="IPR049014">
    <property type="entry name" value="SWT1_C"/>
</dbReference>
<reference evidence="7 8" key="1">
    <citation type="submission" date="2017-04" db="EMBL/GenBank/DDBJ databases">
        <title>Draft genome of the yeast Clavispora lusitaniae type strain CBS 6936.</title>
        <authorList>
            <person name="Durrens P."/>
            <person name="Klopp C."/>
            <person name="Biteau N."/>
            <person name="Fitton-Ouhabi V."/>
            <person name="Dementhon K."/>
            <person name="Accoceberry I."/>
            <person name="Sherman D.J."/>
            <person name="Noel T."/>
        </authorList>
    </citation>
    <scope>NUCLEOTIDE SEQUENCE [LARGE SCALE GENOMIC DNA]</scope>
    <source>
        <strain evidence="7 8">CBS 6936</strain>
    </source>
</reference>
<comment type="caution">
    <text evidence="7">The sequence shown here is derived from an EMBL/GenBank/DDBJ whole genome shotgun (WGS) entry which is preliminary data.</text>
</comment>
<sequence>MSLPSKYAPQGISKELERKVTVSGNRQRKKPVNYVFRHIENKVNEAVENPKKYNRDDYQDIEMVPIEGSEEVEVIQQYITESRNSGLISQSDDMELDNFYTKTVPVHLEGNVSYLIVDTNFLLSHLKTLDELKALGPRFGLRIIIPIAAIHELDGLKKDNRSHHHRDSNLSTESVSHLARWANDWVYKALADNSSTVMGQKAHQRLNKLAIKDDAILDCCLSFKKEFAHSLQVLLSNDKNLCMKALSNDVLTVSYQKNMDAKLIAEMILKENIHRFGRIEQNKTVNQEIEVKISQHPHKIQNVHETIFNEISMLVISVVKHCMESEYGDEIDLLRNYNSDKIISLRKATEVIIEFWLPVFSSHLRQMKQFTIDQYKDAKEMCETPQDRLSLEVFLEFWVTVLRALYDHEMDSTQKASLESLIKRWHEMLQSV</sequence>
<dbReference type="GO" id="GO:0004521">
    <property type="term" value="F:RNA endonuclease activity"/>
    <property type="evidence" value="ECO:0007669"/>
    <property type="project" value="EnsemblFungi"/>
</dbReference>
<dbReference type="PANTHER" id="PTHR16161:SF0">
    <property type="entry name" value="TRANSCRIPTIONAL PROTEIN SWT1"/>
    <property type="match status" value="1"/>
</dbReference>
<keyword evidence="2" id="KW-0804">Transcription</keyword>
<dbReference type="Pfam" id="PF13638">
    <property type="entry name" value="PIN_4"/>
    <property type="match status" value="1"/>
</dbReference>
<dbReference type="OMA" id="WANDWIY"/>
<evidence type="ECO:0000259" key="6">
    <source>
        <dbReference type="SMART" id="SM00670"/>
    </source>
</evidence>
<dbReference type="KEGG" id="clus:A9F13_11g01903"/>
<dbReference type="FunFam" id="3.40.50.1010:FF:000045">
    <property type="entry name" value="Transcriptional protein swt1"/>
    <property type="match status" value="1"/>
</dbReference>
<accession>A0AA91PYB5</accession>
<evidence type="ECO:0000256" key="1">
    <source>
        <dbReference type="ARBA" id="ARBA00004123"/>
    </source>
</evidence>
<dbReference type="Proteomes" id="UP000195602">
    <property type="component" value="Unassembled WGS sequence"/>
</dbReference>